<keyword evidence="3" id="KW-1185">Reference proteome</keyword>
<dbReference type="EMBL" id="JAKJPQ010000010">
    <property type="protein sequence ID" value="MCI2262463.1"/>
    <property type="molecule type" value="Genomic_DNA"/>
</dbReference>
<reference evidence="1 3" key="1">
    <citation type="journal article" date="2022" name="Curr. Microbiol.">
        <title>Xanthomonas indica sp. nov., a Novel Member of Non-Pathogenic Xanthomonas Community from Healthy Rice Seeds.</title>
        <authorList>
            <person name="Rana R."/>
            <person name="Madhavan V.N."/>
            <person name="Saroha T."/>
            <person name="Bansal K."/>
            <person name="Kaur A."/>
            <person name="Sonti R.V."/>
            <person name="Patel H.K."/>
            <person name="Patil P.B."/>
        </authorList>
    </citation>
    <scope>NUCLEOTIDE SEQUENCE [LARGE SCALE GENOMIC DNA]</scope>
    <source>
        <strain evidence="1 3">PPL560</strain>
    </source>
</reference>
<accession>A0AAU8I9L0</accession>
<dbReference type="EMBL" id="CP131914">
    <property type="protein sequence ID" value="XCI82008.1"/>
    <property type="molecule type" value="Genomic_DNA"/>
</dbReference>
<evidence type="ECO:0000313" key="3">
    <source>
        <dbReference type="Proteomes" id="UP001430647"/>
    </source>
</evidence>
<sequence>MSSNFMLSKALLVLLALVSAFLGYRVLLLESEVHALQRNAAIAVLSAEIANRKVGAFAPYFAEDKEAFANAWLDGANMPGAVFPEDVLVPLQQELARRRAEPVSQKLKAETFH</sequence>
<reference evidence="1" key="2">
    <citation type="submission" date="2022-01" db="EMBL/GenBank/DDBJ databases">
        <authorList>
            <person name="Rana R."/>
            <person name="Patil P.B."/>
        </authorList>
    </citation>
    <scope>NUCLEOTIDE SEQUENCE</scope>
    <source>
        <strain evidence="1">PPL560</strain>
    </source>
</reference>
<evidence type="ECO:0000313" key="1">
    <source>
        <dbReference type="EMBL" id="MCI2262463.1"/>
    </source>
</evidence>
<name>A0AAU8I9L0_9XANT</name>
<reference evidence="2" key="3">
    <citation type="submission" date="2023-08" db="EMBL/GenBank/DDBJ databases">
        <title>Complete genome sequence of Xanthomonas indica.</title>
        <authorList>
            <person name="Patil P.B."/>
            <person name="Rana R."/>
        </authorList>
    </citation>
    <scope>NUCLEOTIDE SEQUENCE</scope>
    <source>
        <strain evidence="2">PPL560</strain>
    </source>
</reference>
<dbReference type="Proteomes" id="UP001430647">
    <property type="component" value="Unassembled WGS sequence"/>
</dbReference>
<protein>
    <recommendedName>
        <fullName evidence="4">Methyl-accepting chemotaxis protein</fullName>
    </recommendedName>
</protein>
<gene>
    <name evidence="1" type="ORF">L3V74_13015</name>
    <name evidence="2" type="ORF">Q7W82_07610</name>
</gene>
<dbReference type="RefSeq" id="WP_242160331.1">
    <property type="nucleotide sequence ID" value="NZ_CP131914.1"/>
</dbReference>
<dbReference type="AlphaFoldDB" id="A0AAU8I9L0"/>
<dbReference type="KEGG" id="xin:Q7W82_07610"/>
<evidence type="ECO:0008006" key="4">
    <source>
        <dbReference type="Google" id="ProtNLM"/>
    </source>
</evidence>
<organism evidence="2">
    <name type="scientific">Xanthomonas indica</name>
    <dbReference type="NCBI Taxonomy" id="2912242"/>
    <lineage>
        <taxon>Bacteria</taxon>
        <taxon>Pseudomonadati</taxon>
        <taxon>Pseudomonadota</taxon>
        <taxon>Gammaproteobacteria</taxon>
        <taxon>Lysobacterales</taxon>
        <taxon>Lysobacteraceae</taxon>
        <taxon>Xanthomonas</taxon>
    </lineage>
</organism>
<proteinExistence type="predicted"/>
<evidence type="ECO:0000313" key="2">
    <source>
        <dbReference type="EMBL" id="XCI82008.1"/>
    </source>
</evidence>